<accession>A0A285ST96</accession>
<keyword evidence="3" id="KW-0813">Transport</keyword>
<organism evidence="10 11">
    <name type="scientific">Stappia indica</name>
    <dbReference type="NCBI Taxonomy" id="538381"/>
    <lineage>
        <taxon>Bacteria</taxon>
        <taxon>Pseudomonadati</taxon>
        <taxon>Pseudomonadota</taxon>
        <taxon>Alphaproteobacteria</taxon>
        <taxon>Hyphomicrobiales</taxon>
        <taxon>Stappiaceae</taxon>
        <taxon>Stappia</taxon>
    </lineage>
</organism>
<dbReference type="Proteomes" id="UP000219331">
    <property type="component" value="Unassembled WGS sequence"/>
</dbReference>
<evidence type="ECO:0000256" key="3">
    <source>
        <dbReference type="ARBA" id="ARBA00022448"/>
    </source>
</evidence>
<dbReference type="PANTHER" id="PTHR30294">
    <property type="entry name" value="MEMBRANE COMPONENT OF ABC TRANSPORTER YHHJ-RELATED"/>
    <property type="match status" value="1"/>
</dbReference>
<dbReference type="PANTHER" id="PTHR30294:SF47">
    <property type="entry name" value="INNER MEMBRANE TRANSPORT PERMEASE YHHJ"/>
    <property type="match status" value="1"/>
</dbReference>
<dbReference type="STRING" id="538381.GCA_001696535_02830"/>
<dbReference type="GO" id="GO:0140359">
    <property type="term" value="F:ABC-type transporter activity"/>
    <property type="evidence" value="ECO:0007669"/>
    <property type="project" value="InterPro"/>
</dbReference>
<keyword evidence="11" id="KW-1185">Reference proteome</keyword>
<keyword evidence="7 8" id="KW-0472">Membrane</keyword>
<dbReference type="Pfam" id="PF12698">
    <property type="entry name" value="ABC2_membrane_3"/>
    <property type="match status" value="1"/>
</dbReference>
<name>A0A285ST96_9HYPH</name>
<dbReference type="InterPro" id="IPR051449">
    <property type="entry name" value="ABC-2_transporter_component"/>
</dbReference>
<dbReference type="RefSeq" id="WP_097175208.1">
    <property type="nucleotide sequence ID" value="NZ_OBML01000006.1"/>
</dbReference>
<protein>
    <submittedName>
        <fullName evidence="10">ABC-2 type transport system permease protein</fullName>
    </submittedName>
</protein>
<evidence type="ECO:0000256" key="1">
    <source>
        <dbReference type="ARBA" id="ARBA00004651"/>
    </source>
</evidence>
<evidence type="ECO:0000256" key="7">
    <source>
        <dbReference type="ARBA" id="ARBA00023136"/>
    </source>
</evidence>
<feature type="transmembrane region" description="Helical" evidence="8">
    <location>
        <begin position="226"/>
        <end position="251"/>
    </location>
</feature>
<evidence type="ECO:0000313" key="11">
    <source>
        <dbReference type="Proteomes" id="UP000219331"/>
    </source>
</evidence>
<feature type="domain" description="ABC transmembrane type-2" evidence="9">
    <location>
        <begin position="134"/>
        <end position="370"/>
    </location>
</feature>
<gene>
    <name evidence="10" type="ORF">SAMN05421512_106312</name>
</gene>
<evidence type="ECO:0000259" key="9">
    <source>
        <dbReference type="PROSITE" id="PS51012"/>
    </source>
</evidence>
<sequence>MFLWLANVYRLGVKELRSLVFDPVLLLLIVYVFTLAIYAVATGAKLEVQNASVAYVDEDRSALSGRIISAILPPEFDTPVEISADRIDASMDSGAFVFVLRFPPEFEADLLAGRKSEIQLNVDATAMAQAGNGTVFLQSIIQAETAKFLSGNEDAAALPINLVVRAMFNPNLDSSWFNAVMQVINNVTILSVLLTGAALIREREHGTIEHLLVMPVKPSEIMVAKIWANGLAIVVAAVLSLVFVVQLLLGVPIHGSIALFVFGALIYMISVTGLGILIATFTTSMPQFGLLALPVLVIMNLLSGSTTPMESMPEWLQAVMQVSPSTHFVAFAQAILYRGAGLTTVWPSLVAMSVLSAVFFVIALSRFRKTMAGAR</sequence>
<keyword evidence="5 8" id="KW-0812">Transmembrane</keyword>
<dbReference type="InterPro" id="IPR047817">
    <property type="entry name" value="ABC2_TM_bact-type"/>
</dbReference>
<keyword evidence="4" id="KW-1003">Cell membrane</keyword>
<evidence type="ECO:0000313" key="10">
    <source>
        <dbReference type="EMBL" id="SOC10947.1"/>
    </source>
</evidence>
<evidence type="ECO:0000256" key="8">
    <source>
        <dbReference type="SAM" id="Phobius"/>
    </source>
</evidence>
<keyword evidence="6 8" id="KW-1133">Transmembrane helix</keyword>
<comment type="subcellular location">
    <subcellularLocation>
        <location evidence="1">Cell membrane</location>
        <topology evidence="1">Multi-pass membrane protein</topology>
    </subcellularLocation>
</comment>
<feature type="transmembrane region" description="Helical" evidence="8">
    <location>
        <begin position="288"/>
        <end position="306"/>
    </location>
</feature>
<feature type="transmembrane region" description="Helical" evidence="8">
    <location>
        <begin position="345"/>
        <end position="365"/>
    </location>
</feature>
<dbReference type="Gene3D" id="3.40.1710.10">
    <property type="entry name" value="abc type-2 transporter like domain"/>
    <property type="match status" value="1"/>
</dbReference>
<evidence type="ECO:0000256" key="6">
    <source>
        <dbReference type="ARBA" id="ARBA00022989"/>
    </source>
</evidence>
<dbReference type="PROSITE" id="PS51012">
    <property type="entry name" value="ABC_TM2"/>
    <property type="match status" value="1"/>
</dbReference>
<evidence type="ECO:0000256" key="5">
    <source>
        <dbReference type="ARBA" id="ARBA00022692"/>
    </source>
</evidence>
<proteinExistence type="inferred from homology"/>
<comment type="similarity">
    <text evidence="2">Belongs to the ABC-2 integral membrane protein family.</text>
</comment>
<dbReference type="OrthoDB" id="9784671at2"/>
<feature type="transmembrane region" description="Helical" evidence="8">
    <location>
        <begin position="257"/>
        <end position="281"/>
    </location>
</feature>
<dbReference type="AlphaFoldDB" id="A0A285ST96"/>
<evidence type="ECO:0000256" key="4">
    <source>
        <dbReference type="ARBA" id="ARBA00022475"/>
    </source>
</evidence>
<dbReference type="InterPro" id="IPR013525">
    <property type="entry name" value="ABC2_TM"/>
</dbReference>
<reference evidence="10 11" key="1">
    <citation type="submission" date="2017-08" db="EMBL/GenBank/DDBJ databases">
        <authorList>
            <person name="de Groot N.N."/>
        </authorList>
    </citation>
    <scope>NUCLEOTIDE SEQUENCE [LARGE SCALE GENOMIC DNA]</scope>
    <source>
        <strain evidence="10 11">USBA 352</strain>
    </source>
</reference>
<evidence type="ECO:0000256" key="2">
    <source>
        <dbReference type="ARBA" id="ARBA00007783"/>
    </source>
</evidence>
<dbReference type="GO" id="GO:0005886">
    <property type="term" value="C:plasma membrane"/>
    <property type="evidence" value="ECO:0007669"/>
    <property type="project" value="UniProtKB-SubCell"/>
</dbReference>
<feature type="transmembrane region" description="Helical" evidence="8">
    <location>
        <begin position="20"/>
        <end position="41"/>
    </location>
</feature>
<dbReference type="EMBL" id="OBML01000006">
    <property type="protein sequence ID" value="SOC10947.1"/>
    <property type="molecule type" value="Genomic_DNA"/>
</dbReference>